<name>A0A0V8EJE3_LACLL</name>
<evidence type="ECO:0000313" key="1">
    <source>
        <dbReference type="EMBL" id="KSU26007.1"/>
    </source>
</evidence>
<gene>
    <name evidence="1" type="ORF">N42_1823</name>
</gene>
<dbReference type="RefSeq" id="WP_235587296.1">
    <property type="nucleotide sequence ID" value="NZ_JABRBQ010000001.1"/>
</dbReference>
<dbReference type="PATRIC" id="fig|1360.116.peg.1039"/>
<dbReference type="EMBL" id="LKLW01000112">
    <property type="protein sequence ID" value="KSU26007.1"/>
    <property type="molecule type" value="Genomic_DNA"/>
</dbReference>
<accession>A0A0V8EJE3</accession>
<keyword evidence="1" id="KW-0176">Collagen</keyword>
<evidence type="ECO:0000313" key="2">
    <source>
        <dbReference type="Proteomes" id="UP000052991"/>
    </source>
</evidence>
<protein>
    <submittedName>
        <fullName evidence="1">Collagen binding protein Cna</fullName>
    </submittedName>
</protein>
<organism evidence="1 2">
    <name type="scientific">Lactococcus lactis subsp. lactis</name>
    <name type="common">Streptococcus lactis</name>
    <dbReference type="NCBI Taxonomy" id="1360"/>
    <lineage>
        <taxon>Bacteria</taxon>
        <taxon>Bacillati</taxon>
        <taxon>Bacillota</taxon>
        <taxon>Bacilli</taxon>
        <taxon>Lactobacillales</taxon>
        <taxon>Streptococcaceae</taxon>
        <taxon>Lactococcus</taxon>
    </lineage>
</organism>
<sequence length="119" mass="12920">MDSGRVVPFATDAGFGVADWNQVAWLDTSKILQNSGVSRRGEIGDDIDGNPVQGESRRLISDYGYDANDDLLSGSTKDDTTGFQNVIYDYKPGDSGKGTLRIYLLHGITTNPISSHQVH</sequence>
<proteinExistence type="predicted"/>
<comment type="caution">
    <text evidence="1">The sequence shown here is derived from an EMBL/GenBank/DDBJ whole genome shotgun (WGS) entry which is preliminary data.</text>
</comment>
<dbReference type="AlphaFoldDB" id="A0A0V8EJE3"/>
<reference evidence="2" key="1">
    <citation type="submission" date="2015-10" db="EMBL/GenBank/DDBJ databases">
        <title>Draft Genome Sequences of 11 Lactococcus lactis subspecies cremoris strains.</title>
        <authorList>
            <person name="Wels M."/>
            <person name="Backus L."/>
            <person name="Boekhorst J."/>
            <person name="Dijkstra A."/>
            <person name="Beerthuizen M."/>
            <person name="Kelly W."/>
            <person name="Siezen R."/>
            <person name="Bachmann H."/>
            <person name="Van Hijum S."/>
        </authorList>
    </citation>
    <scope>NUCLEOTIDE SEQUENCE [LARGE SCALE GENOMIC DNA]</scope>
    <source>
        <strain evidence="2">N42</strain>
    </source>
</reference>
<dbReference type="Proteomes" id="UP000052991">
    <property type="component" value="Unassembled WGS sequence"/>
</dbReference>